<feature type="binding site" evidence="8">
    <location>
        <begin position="14"/>
        <end position="16"/>
    </location>
    <ligand>
        <name>GTP</name>
        <dbReference type="ChEBI" id="CHEBI:37565"/>
    </ligand>
</feature>
<evidence type="ECO:0000256" key="4">
    <source>
        <dbReference type="ARBA" id="ARBA00022741"/>
    </source>
</evidence>
<sequence>MIGLDKRASSAVILVGGNSSRMKTNKALLSFNGKPMLEVIISKLRPHFEEILISSNNPQQYKYLGLPIFTDYYQNRGPLAGIHSGLKNITNDSAFFVACDMPFLNTQLANLLLARLDGKFDISVPQRDRYLQPLHAAYSKRCLPAIEQSLQSERPRITSFYEQVHVRYFDFNKHPEFNWNTIFFNVNTPEDYQQAQNVSV</sequence>
<comment type="caution">
    <text evidence="8">Lacks conserved residue(s) required for the propagation of feature annotation.</text>
</comment>
<evidence type="ECO:0000256" key="3">
    <source>
        <dbReference type="ARBA" id="ARBA00022723"/>
    </source>
</evidence>
<comment type="cofactor">
    <cofactor evidence="8">
        <name>Mg(2+)</name>
        <dbReference type="ChEBI" id="CHEBI:18420"/>
    </cofactor>
</comment>
<evidence type="ECO:0000256" key="1">
    <source>
        <dbReference type="ARBA" id="ARBA00022490"/>
    </source>
</evidence>
<keyword evidence="5 8" id="KW-0460">Magnesium</keyword>
<protein>
    <recommendedName>
        <fullName evidence="8">Probable molybdenum cofactor guanylyltransferase</fullName>
        <shortName evidence="8">MoCo guanylyltransferase</shortName>
        <ecNumber evidence="8">2.7.7.77</ecNumber>
    </recommendedName>
    <alternativeName>
        <fullName evidence="8">GTP:molybdopterin guanylyltransferase</fullName>
    </alternativeName>
    <alternativeName>
        <fullName evidence="8">Mo-MPT guanylyltransferase</fullName>
    </alternativeName>
    <alternativeName>
        <fullName evidence="8">Molybdopterin guanylyltransferase</fullName>
    </alternativeName>
    <alternativeName>
        <fullName evidence="8">Molybdopterin-guanine dinucleotide synthase</fullName>
        <shortName evidence="8">MGD synthase</shortName>
    </alternativeName>
</protein>
<dbReference type="SUPFAM" id="SSF53448">
    <property type="entry name" value="Nucleotide-diphospho-sugar transferases"/>
    <property type="match status" value="1"/>
</dbReference>
<evidence type="ECO:0000256" key="8">
    <source>
        <dbReference type="HAMAP-Rule" id="MF_00316"/>
    </source>
</evidence>
<evidence type="ECO:0000313" key="11">
    <source>
        <dbReference type="Proteomes" id="UP001172911"/>
    </source>
</evidence>
<dbReference type="GO" id="GO:0005737">
    <property type="term" value="C:cytoplasm"/>
    <property type="evidence" value="ECO:0007669"/>
    <property type="project" value="UniProtKB-SubCell"/>
</dbReference>
<keyword evidence="11" id="KW-1185">Reference proteome</keyword>
<dbReference type="Proteomes" id="UP001172911">
    <property type="component" value="Unassembled WGS sequence"/>
</dbReference>
<evidence type="ECO:0000256" key="7">
    <source>
        <dbReference type="ARBA" id="ARBA00023150"/>
    </source>
</evidence>
<dbReference type="HAMAP" id="MF_00316">
    <property type="entry name" value="MobA"/>
    <property type="match status" value="1"/>
</dbReference>
<dbReference type="GO" id="GO:0061603">
    <property type="term" value="F:molybdenum cofactor guanylyltransferase activity"/>
    <property type="evidence" value="ECO:0007669"/>
    <property type="project" value="UniProtKB-EC"/>
</dbReference>
<dbReference type="GO" id="GO:0046872">
    <property type="term" value="F:metal ion binding"/>
    <property type="evidence" value="ECO:0007669"/>
    <property type="project" value="UniProtKB-KW"/>
</dbReference>
<dbReference type="PANTHER" id="PTHR19136:SF81">
    <property type="entry name" value="MOLYBDENUM COFACTOR GUANYLYLTRANSFERASE"/>
    <property type="match status" value="1"/>
</dbReference>
<gene>
    <name evidence="8" type="primary">mobA</name>
    <name evidence="10" type="ORF">P6N53_04325</name>
</gene>
<name>A0AAW7ZAT9_9FIRM</name>
<dbReference type="GO" id="GO:0006777">
    <property type="term" value="P:Mo-molybdopterin cofactor biosynthetic process"/>
    <property type="evidence" value="ECO:0007669"/>
    <property type="project" value="UniProtKB-KW"/>
</dbReference>
<proteinExistence type="inferred from homology"/>
<keyword evidence="4 8" id="KW-0547">Nucleotide-binding</keyword>
<keyword evidence="10" id="KW-0548">Nucleotidyltransferase</keyword>
<organism evidence="10 11">
    <name type="scientific">Desulforamulus aquiferis</name>
    <dbReference type="NCBI Taxonomy" id="1397668"/>
    <lineage>
        <taxon>Bacteria</taxon>
        <taxon>Bacillati</taxon>
        <taxon>Bacillota</taxon>
        <taxon>Clostridia</taxon>
        <taxon>Eubacteriales</taxon>
        <taxon>Peptococcaceae</taxon>
        <taxon>Desulforamulus</taxon>
    </lineage>
</organism>
<feature type="binding site" evidence="8">
    <location>
        <position position="100"/>
    </location>
    <ligand>
        <name>Mg(2+)</name>
        <dbReference type="ChEBI" id="CHEBI:18420"/>
    </ligand>
</feature>
<dbReference type="GO" id="GO:0005525">
    <property type="term" value="F:GTP binding"/>
    <property type="evidence" value="ECO:0007669"/>
    <property type="project" value="UniProtKB-UniRule"/>
</dbReference>
<reference evidence="10" key="1">
    <citation type="journal article" date="2023" name="J. Hazard. Mater.">
        <title>Anaerobic biodegradation of pyrene and benzo[a]pyrene by a new sulfate-reducing Desulforamulus aquiferis strain DSA.</title>
        <authorList>
            <person name="Zhang Z."/>
            <person name="Sun J."/>
            <person name="Gong X."/>
            <person name="Wang C."/>
            <person name="Wang H."/>
        </authorList>
    </citation>
    <scope>NUCLEOTIDE SEQUENCE</scope>
    <source>
        <strain evidence="10">DSA</strain>
    </source>
</reference>
<feature type="binding site" evidence="8">
    <location>
        <position position="71"/>
    </location>
    <ligand>
        <name>GTP</name>
        <dbReference type="ChEBI" id="CHEBI:37565"/>
    </ligand>
</feature>
<comment type="subcellular location">
    <subcellularLocation>
        <location evidence="8">Cytoplasm</location>
    </subcellularLocation>
</comment>
<comment type="domain">
    <text evidence="8">The N-terminal domain determines nucleotide recognition and specific binding, while the C-terminal domain determines the specific binding to the target protein.</text>
</comment>
<dbReference type="InterPro" id="IPR029044">
    <property type="entry name" value="Nucleotide-diphossugar_trans"/>
</dbReference>
<feature type="domain" description="MobA-like NTP transferase" evidence="9">
    <location>
        <begin position="11"/>
        <end position="155"/>
    </location>
</feature>
<accession>A0AAW7ZAT9</accession>
<evidence type="ECO:0000256" key="2">
    <source>
        <dbReference type="ARBA" id="ARBA00022679"/>
    </source>
</evidence>
<keyword evidence="7 8" id="KW-0501">Molybdenum cofactor biosynthesis</keyword>
<dbReference type="InterPro" id="IPR025877">
    <property type="entry name" value="MobA-like_NTP_Trfase"/>
</dbReference>
<comment type="similarity">
    <text evidence="8">Belongs to the MobA family.</text>
</comment>
<dbReference type="EMBL" id="JARPTC010000005">
    <property type="protein sequence ID" value="MDO7786446.1"/>
    <property type="molecule type" value="Genomic_DNA"/>
</dbReference>
<dbReference type="EC" id="2.7.7.77" evidence="8"/>
<dbReference type="AlphaFoldDB" id="A0AAW7ZAT9"/>
<evidence type="ECO:0000259" key="9">
    <source>
        <dbReference type="Pfam" id="PF12804"/>
    </source>
</evidence>
<evidence type="ECO:0000256" key="5">
    <source>
        <dbReference type="ARBA" id="ARBA00022842"/>
    </source>
</evidence>
<dbReference type="CDD" id="cd02503">
    <property type="entry name" value="MobA"/>
    <property type="match status" value="1"/>
</dbReference>
<feature type="binding site" evidence="8">
    <location>
        <position position="100"/>
    </location>
    <ligand>
        <name>GTP</name>
        <dbReference type="ChEBI" id="CHEBI:37565"/>
    </ligand>
</feature>
<dbReference type="RefSeq" id="WP_304541597.1">
    <property type="nucleotide sequence ID" value="NZ_JARPTC010000005.1"/>
</dbReference>
<keyword evidence="1 8" id="KW-0963">Cytoplasm</keyword>
<reference evidence="10" key="2">
    <citation type="submission" date="2023-03" db="EMBL/GenBank/DDBJ databases">
        <authorList>
            <person name="Zhang Z."/>
        </authorList>
    </citation>
    <scope>NUCLEOTIDE SEQUENCE</scope>
    <source>
        <strain evidence="10">DSA</strain>
    </source>
</reference>
<evidence type="ECO:0000256" key="6">
    <source>
        <dbReference type="ARBA" id="ARBA00023134"/>
    </source>
</evidence>
<comment type="caution">
    <text evidence="10">The sequence shown here is derived from an EMBL/GenBank/DDBJ whole genome shotgun (WGS) entry which is preliminary data.</text>
</comment>
<dbReference type="Gene3D" id="3.90.550.10">
    <property type="entry name" value="Spore Coat Polysaccharide Biosynthesis Protein SpsA, Chain A"/>
    <property type="match status" value="1"/>
</dbReference>
<keyword evidence="2 8" id="KW-0808">Transferase</keyword>
<keyword evidence="6 8" id="KW-0342">GTP-binding</keyword>
<keyword evidence="3 8" id="KW-0479">Metal-binding</keyword>
<feature type="binding site" evidence="8">
    <location>
        <position position="26"/>
    </location>
    <ligand>
        <name>GTP</name>
        <dbReference type="ChEBI" id="CHEBI:37565"/>
    </ligand>
</feature>
<evidence type="ECO:0000313" key="10">
    <source>
        <dbReference type="EMBL" id="MDO7786446.1"/>
    </source>
</evidence>
<dbReference type="Pfam" id="PF12804">
    <property type="entry name" value="NTP_transf_3"/>
    <property type="match status" value="1"/>
</dbReference>
<comment type="function">
    <text evidence="8">Transfers a GMP moiety from GTP to Mo-molybdopterin (Mo-MPT) cofactor (Moco or molybdenum cofactor) to form Mo-molybdopterin guanine dinucleotide (Mo-MGD) cofactor.</text>
</comment>
<dbReference type="PANTHER" id="PTHR19136">
    <property type="entry name" value="MOLYBDENUM COFACTOR GUANYLYLTRANSFERASE"/>
    <property type="match status" value="1"/>
</dbReference>
<dbReference type="InterPro" id="IPR013482">
    <property type="entry name" value="Molybde_CF_guanTrfase"/>
</dbReference>
<comment type="catalytic activity">
    <reaction evidence="8">
        <text>Mo-molybdopterin + GTP + H(+) = Mo-molybdopterin guanine dinucleotide + diphosphate</text>
        <dbReference type="Rhea" id="RHEA:34243"/>
        <dbReference type="ChEBI" id="CHEBI:15378"/>
        <dbReference type="ChEBI" id="CHEBI:33019"/>
        <dbReference type="ChEBI" id="CHEBI:37565"/>
        <dbReference type="ChEBI" id="CHEBI:71302"/>
        <dbReference type="ChEBI" id="CHEBI:71310"/>
        <dbReference type="EC" id="2.7.7.77"/>
    </reaction>
</comment>